<proteinExistence type="predicted"/>
<dbReference type="Proteomes" id="UP001500034">
    <property type="component" value="Unassembled WGS sequence"/>
</dbReference>
<evidence type="ECO:0000313" key="3">
    <source>
        <dbReference type="Proteomes" id="UP001500034"/>
    </source>
</evidence>
<sequence length="70" mass="7369">MTYRMGEQSLGLAWFKSSYSSGEGGQCVEVATAPGTVHVRDSKRPADAIVTVSPQAWAGLVTLAVTDLNV</sequence>
<gene>
    <name evidence="2" type="ORF">GCM10022384_08580</name>
</gene>
<comment type="caution">
    <text evidence="2">The sequence shown here is derived from an EMBL/GenBank/DDBJ whole genome shotgun (WGS) entry which is preliminary data.</text>
</comment>
<evidence type="ECO:0000259" key="1">
    <source>
        <dbReference type="Pfam" id="PF04149"/>
    </source>
</evidence>
<feature type="domain" description="DUF397" evidence="1">
    <location>
        <begin position="12"/>
        <end position="62"/>
    </location>
</feature>
<organism evidence="2 3">
    <name type="scientific">Streptomyces marokkonensis</name>
    <dbReference type="NCBI Taxonomy" id="324855"/>
    <lineage>
        <taxon>Bacteria</taxon>
        <taxon>Bacillati</taxon>
        <taxon>Actinomycetota</taxon>
        <taxon>Actinomycetes</taxon>
        <taxon>Kitasatosporales</taxon>
        <taxon>Streptomycetaceae</taxon>
        <taxon>Streptomyces</taxon>
    </lineage>
</organism>
<evidence type="ECO:0000313" key="2">
    <source>
        <dbReference type="EMBL" id="GAA3957844.1"/>
    </source>
</evidence>
<protein>
    <submittedName>
        <fullName evidence="2">DUF397 domain-containing protein</fullName>
    </submittedName>
</protein>
<dbReference type="InterPro" id="IPR007278">
    <property type="entry name" value="DUF397"/>
</dbReference>
<keyword evidence="3" id="KW-1185">Reference proteome</keyword>
<dbReference type="Pfam" id="PF04149">
    <property type="entry name" value="DUF397"/>
    <property type="match status" value="1"/>
</dbReference>
<dbReference type="EMBL" id="BAABCQ010000010">
    <property type="protein sequence ID" value="GAA3957844.1"/>
    <property type="molecule type" value="Genomic_DNA"/>
</dbReference>
<reference evidence="3" key="1">
    <citation type="journal article" date="2019" name="Int. J. Syst. Evol. Microbiol.">
        <title>The Global Catalogue of Microorganisms (GCM) 10K type strain sequencing project: providing services to taxonomists for standard genome sequencing and annotation.</title>
        <authorList>
            <consortium name="The Broad Institute Genomics Platform"/>
            <consortium name="The Broad Institute Genome Sequencing Center for Infectious Disease"/>
            <person name="Wu L."/>
            <person name="Ma J."/>
        </authorList>
    </citation>
    <scope>NUCLEOTIDE SEQUENCE [LARGE SCALE GENOMIC DNA]</scope>
    <source>
        <strain evidence="3">JCM 17027</strain>
    </source>
</reference>
<accession>A0ABP7P3A4</accession>
<name>A0ABP7P3A4_9ACTN</name>
<dbReference type="RefSeq" id="WP_345589320.1">
    <property type="nucleotide sequence ID" value="NZ_BAABCQ010000010.1"/>
</dbReference>